<name>A0A2T0T8U5_9ACTN</name>
<evidence type="ECO:0000256" key="2">
    <source>
        <dbReference type="SAM" id="Phobius"/>
    </source>
</evidence>
<feature type="compositionally biased region" description="Low complexity" evidence="1">
    <location>
        <begin position="63"/>
        <end position="88"/>
    </location>
</feature>
<keyword evidence="2" id="KW-0812">Transmembrane</keyword>
<sequence>MTQPPQDGTPPDRTREARLPPVPGRPAVPDEPTDRLPGGPPEQRDPTLRLGGPVPQQPPAPGQAPWGQQPPYGQQPAWGQQPPYGQQASWGPPPYGPPGGPGQGAPGYGAPGYGGPGYGPPPQRPRRSRGPLVALLVALGVLLVAGGVLAAVLLTRGDDGPAAAPTSRSTPAPSTTSTTSTSPAPSTSAGPTGEGGFGGGAGAPTGGGGGGGTGELNLPESPDFAAAWVQAVVDRDGEAAYADLCTDGQAQLADPDALLADFDAFLGGRIVEGSATGAAAAGDVDEVTFDVTLDTGAQVSFVVTVADEGRPTVCGYAQA</sequence>
<evidence type="ECO:0000313" key="4">
    <source>
        <dbReference type="Proteomes" id="UP000239210"/>
    </source>
</evidence>
<dbReference type="AlphaFoldDB" id="A0A2T0T8U5"/>
<proteinExistence type="predicted"/>
<keyword evidence="2" id="KW-0472">Membrane</keyword>
<protein>
    <submittedName>
        <fullName evidence="3">Uncharacterized protein</fullName>
    </submittedName>
</protein>
<evidence type="ECO:0000256" key="1">
    <source>
        <dbReference type="SAM" id="MobiDB-lite"/>
    </source>
</evidence>
<accession>A0A2T0T8U5</accession>
<feature type="region of interest" description="Disordered" evidence="1">
    <location>
        <begin position="1"/>
        <end position="127"/>
    </location>
</feature>
<feature type="compositionally biased region" description="Gly residues" evidence="1">
    <location>
        <begin position="192"/>
        <end position="214"/>
    </location>
</feature>
<comment type="caution">
    <text evidence="3">The sequence shown here is derived from an EMBL/GenBank/DDBJ whole genome shotgun (WGS) entry which is preliminary data.</text>
</comment>
<reference evidence="3 4" key="1">
    <citation type="submission" date="2018-03" db="EMBL/GenBank/DDBJ databases">
        <title>Genomic Encyclopedia of Archaeal and Bacterial Type Strains, Phase II (KMG-II): from individual species to whole genera.</title>
        <authorList>
            <person name="Goeker M."/>
        </authorList>
    </citation>
    <scope>NUCLEOTIDE SEQUENCE [LARGE SCALE GENOMIC DNA]</scope>
    <source>
        <strain evidence="3 4">DSM 45416</strain>
    </source>
</reference>
<dbReference type="OrthoDB" id="5197808at2"/>
<keyword evidence="2" id="KW-1133">Transmembrane helix</keyword>
<feature type="transmembrane region" description="Helical" evidence="2">
    <location>
        <begin position="132"/>
        <end position="154"/>
    </location>
</feature>
<keyword evidence="4" id="KW-1185">Reference proteome</keyword>
<feature type="compositionally biased region" description="Low complexity" evidence="1">
    <location>
        <begin position="161"/>
        <end position="191"/>
    </location>
</feature>
<dbReference type="Proteomes" id="UP000239210">
    <property type="component" value="Unassembled WGS sequence"/>
</dbReference>
<feature type="compositionally biased region" description="Gly residues" evidence="1">
    <location>
        <begin position="101"/>
        <end position="117"/>
    </location>
</feature>
<organism evidence="3 4">
    <name type="scientific">Geodermatophilus tzadiensis</name>
    <dbReference type="NCBI Taxonomy" id="1137988"/>
    <lineage>
        <taxon>Bacteria</taxon>
        <taxon>Bacillati</taxon>
        <taxon>Actinomycetota</taxon>
        <taxon>Actinomycetes</taxon>
        <taxon>Geodermatophilales</taxon>
        <taxon>Geodermatophilaceae</taxon>
        <taxon>Geodermatophilus</taxon>
    </lineage>
</organism>
<evidence type="ECO:0000313" key="3">
    <source>
        <dbReference type="EMBL" id="PRY42076.1"/>
    </source>
</evidence>
<dbReference type="EMBL" id="PVTG01000018">
    <property type="protein sequence ID" value="PRY42076.1"/>
    <property type="molecule type" value="Genomic_DNA"/>
</dbReference>
<feature type="region of interest" description="Disordered" evidence="1">
    <location>
        <begin position="160"/>
        <end position="219"/>
    </location>
</feature>
<dbReference type="RefSeq" id="WP_106280836.1">
    <property type="nucleotide sequence ID" value="NZ_PVTG01000018.1"/>
</dbReference>
<gene>
    <name evidence="3" type="ORF">LY71_11824</name>
</gene>
<feature type="compositionally biased region" description="Pro residues" evidence="1">
    <location>
        <begin position="91"/>
        <end position="100"/>
    </location>
</feature>